<sequence length="134" mass="15069">MDKADIAEIYDALEALKKAGFYVPWSAKGIMALTVCPTCRQGASVQIHHRRAGCRCTICKRRMTISELLVGLGVAHKQRQELPEQSSGHEFRASEAQTIFNIGRGSPDDVHRVRWGDRSRKPEKTLRKGRRLLG</sequence>
<gene>
    <name evidence="2" type="ORF">COY45_01465</name>
</gene>
<dbReference type="Proteomes" id="UP000231332">
    <property type="component" value="Unassembled WGS sequence"/>
</dbReference>
<evidence type="ECO:0000256" key="1">
    <source>
        <dbReference type="SAM" id="MobiDB-lite"/>
    </source>
</evidence>
<accession>A0A2M7SWT1</accession>
<name>A0A2M7SWT1_9BACT</name>
<feature type="compositionally biased region" description="Basic and acidic residues" evidence="1">
    <location>
        <begin position="106"/>
        <end position="126"/>
    </location>
</feature>
<organism evidence="2 3">
    <name type="scientific">Candidatus Berkelbacteria bacterium CG_4_10_14_0_8_um_filter_42_34</name>
    <dbReference type="NCBI Taxonomy" id="1974502"/>
    <lineage>
        <taxon>Bacteria</taxon>
        <taxon>Candidatus Berkelbacteria</taxon>
    </lineage>
</organism>
<feature type="region of interest" description="Disordered" evidence="1">
    <location>
        <begin position="102"/>
        <end position="134"/>
    </location>
</feature>
<dbReference type="AlphaFoldDB" id="A0A2M7SWT1"/>
<evidence type="ECO:0000313" key="3">
    <source>
        <dbReference type="Proteomes" id="UP000231332"/>
    </source>
</evidence>
<protein>
    <submittedName>
        <fullName evidence="2">Uncharacterized protein</fullName>
    </submittedName>
</protein>
<evidence type="ECO:0000313" key="2">
    <source>
        <dbReference type="EMBL" id="PIZ27630.1"/>
    </source>
</evidence>
<reference evidence="3" key="1">
    <citation type="submission" date="2017-09" db="EMBL/GenBank/DDBJ databases">
        <title>Depth-based differentiation of microbial function through sediment-hosted aquifers and enrichment of novel symbionts in the deep terrestrial subsurface.</title>
        <authorList>
            <person name="Probst A.J."/>
            <person name="Ladd B."/>
            <person name="Jarett J.K."/>
            <person name="Geller-Mcgrath D.E."/>
            <person name="Sieber C.M.K."/>
            <person name="Emerson J.B."/>
            <person name="Anantharaman K."/>
            <person name="Thomas B.C."/>
            <person name="Malmstrom R."/>
            <person name="Stieglmeier M."/>
            <person name="Klingl A."/>
            <person name="Woyke T."/>
            <person name="Ryan C.M."/>
            <person name="Banfield J.F."/>
        </authorList>
    </citation>
    <scope>NUCLEOTIDE SEQUENCE [LARGE SCALE GENOMIC DNA]</scope>
</reference>
<proteinExistence type="predicted"/>
<dbReference type="EMBL" id="PFMY01000072">
    <property type="protein sequence ID" value="PIZ27630.1"/>
    <property type="molecule type" value="Genomic_DNA"/>
</dbReference>
<comment type="caution">
    <text evidence="2">The sequence shown here is derived from an EMBL/GenBank/DDBJ whole genome shotgun (WGS) entry which is preliminary data.</text>
</comment>